<dbReference type="Pfam" id="PF01453">
    <property type="entry name" value="B_lectin"/>
    <property type="match status" value="1"/>
</dbReference>
<evidence type="ECO:0000313" key="23">
    <source>
        <dbReference type="Proteomes" id="UP000594261"/>
    </source>
</evidence>
<dbReference type="InterPro" id="IPR051343">
    <property type="entry name" value="G-type_lectin_kinases/EP1-like"/>
</dbReference>
<evidence type="ECO:0000256" key="8">
    <source>
        <dbReference type="ARBA" id="ARBA00022741"/>
    </source>
</evidence>
<dbReference type="PROSITE" id="PS50011">
    <property type="entry name" value="PROTEIN_KINASE_DOM"/>
    <property type="match status" value="1"/>
</dbReference>
<feature type="binding site" evidence="18">
    <location>
        <position position="472"/>
    </location>
    <ligand>
        <name>ATP</name>
        <dbReference type="ChEBI" id="CHEBI:30616"/>
    </ligand>
</feature>
<comment type="catalytic activity">
    <reaction evidence="16">
        <text>L-threonyl-[protein] + ATP = O-phospho-L-threonyl-[protein] + ADP + H(+)</text>
        <dbReference type="Rhea" id="RHEA:46608"/>
        <dbReference type="Rhea" id="RHEA-COMP:11060"/>
        <dbReference type="Rhea" id="RHEA-COMP:11605"/>
        <dbReference type="ChEBI" id="CHEBI:15378"/>
        <dbReference type="ChEBI" id="CHEBI:30013"/>
        <dbReference type="ChEBI" id="CHEBI:30616"/>
        <dbReference type="ChEBI" id="CHEBI:61977"/>
        <dbReference type="ChEBI" id="CHEBI:456216"/>
        <dbReference type="EC" id="2.7.11.1"/>
    </reaction>
</comment>
<dbReference type="InterPro" id="IPR036426">
    <property type="entry name" value="Bulb-type_lectin_dom_sf"/>
</dbReference>
<dbReference type="Proteomes" id="UP000594261">
    <property type="component" value="Chromosome 8"/>
</dbReference>
<proteinExistence type="predicted"/>
<organism evidence="22 23">
    <name type="scientific">Quercus lobata</name>
    <name type="common">Valley oak</name>
    <dbReference type="NCBI Taxonomy" id="97700"/>
    <lineage>
        <taxon>Eukaryota</taxon>
        <taxon>Viridiplantae</taxon>
        <taxon>Streptophyta</taxon>
        <taxon>Embryophyta</taxon>
        <taxon>Tracheophyta</taxon>
        <taxon>Spermatophyta</taxon>
        <taxon>Magnoliopsida</taxon>
        <taxon>eudicotyledons</taxon>
        <taxon>Gunneridae</taxon>
        <taxon>Pentapetalae</taxon>
        <taxon>rosids</taxon>
        <taxon>fabids</taxon>
        <taxon>Fagales</taxon>
        <taxon>Fagaceae</taxon>
        <taxon>Quercus</taxon>
    </lineage>
</organism>
<keyword evidence="8 18" id="KW-0547">Nucleotide-binding</keyword>
<keyword evidence="15" id="KW-0325">Glycoprotein</keyword>
<keyword evidence="13" id="KW-1015">Disulfide bond</keyword>
<keyword evidence="6 19" id="KW-0812">Transmembrane</keyword>
<keyword evidence="14" id="KW-0675">Receptor</keyword>
<dbReference type="Gene3D" id="2.90.10.10">
    <property type="entry name" value="Bulb-type lectin domain"/>
    <property type="match status" value="2"/>
</dbReference>
<dbReference type="SUPFAM" id="SSF51110">
    <property type="entry name" value="alpha-D-mannose-specific plant lectins"/>
    <property type="match status" value="2"/>
</dbReference>
<keyword evidence="11 19" id="KW-1133">Transmembrane helix</keyword>
<dbReference type="CDD" id="cd00028">
    <property type="entry name" value="B_lectin"/>
    <property type="match status" value="1"/>
</dbReference>
<dbReference type="InterPro" id="IPR017441">
    <property type="entry name" value="Protein_kinase_ATP_BS"/>
</dbReference>
<evidence type="ECO:0000256" key="4">
    <source>
        <dbReference type="ARBA" id="ARBA00022536"/>
    </source>
</evidence>
<sequence length="691" mass="77561">MNNKTVVWTANRDNPPVTSKAKLEFTKDGKLLLITEEGQKHLIASSATNSVSHAAMLDSGNFVLYDKDSNYIWQSFDYPTDTILGDQALFTGGQLLSSSSESDQLTGRFHLVMQFDGNLVSYPANSEEAEPDAYWSTNTYYRNGVNFHLYLNSSGSLIIVNESNSETVRTIYPDPDSSSTSSINLDNNNNTIYSATLDADGIFRLYSHTYDERRNYRVSRLWSALNSPCDVKGFCGFNSFCTLYDDQGNCDCLPGHDFVDPNRRTLGCERHFSEVGCRGGKENAVSYNMSTMDNMVWGNTPYFSAKMTMEECSSSCLEDCNCGAALFKNNLCQKQQFPLKYVSRDINAGYPAFLKVGLNPIKPLPPVVSNTVIITSKIAKLQIVLLTLGFTILSCLSLATFGRFILKIRVLTYKRVLRNGILGLPEEVTLRLFTYAELKRATNGFKEELGKGSFGAVYKGALNKGKKLVAVKRLEKLVEEGEREFHAEMRAIGRTHHRNLVRLLGFCAEESKRLLVYEYMSNGSLADLLFGAMWRPDWNERLRIAMDVSRGVLYLHEEYQTRTFTGVRGTRGYVAPEWHKNIPISVKADVYSYGIVLLEIVCCRKNIDVNASTAEEIVLSSWAYKCFAARDVYKLVIGEEVDMMSLEKMVKVGLWCIQEEPALRPSMKSVVLMLEGITEVPVPPCPTTLSM</sequence>
<evidence type="ECO:0000256" key="2">
    <source>
        <dbReference type="ARBA" id="ARBA00012513"/>
    </source>
</evidence>
<feature type="domain" description="Protein kinase" evidence="20">
    <location>
        <begin position="443"/>
        <end position="691"/>
    </location>
</feature>
<evidence type="ECO:0000259" key="20">
    <source>
        <dbReference type="PROSITE" id="PS50011"/>
    </source>
</evidence>
<evidence type="ECO:0000256" key="1">
    <source>
        <dbReference type="ARBA" id="ARBA00004479"/>
    </source>
</evidence>
<dbReference type="PROSITE" id="PS00107">
    <property type="entry name" value="PROTEIN_KINASE_ATP"/>
    <property type="match status" value="1"/>
</dbReference>
<keyword evidence="3" id="KW-0723">Serine/threonine-protein kinase</keyword>
<dbReference type="PANTHER" id="PTHR47976:SF27">
    <property type="entry name" value="RECEPTOR-LIKE SERINE_THREONINE-PROTEIN KINASE"/>
    <property type="match status" value="1"/>
</dbReference>
<evidence type="ECO:0000313" key="22">
    <source>
        <dbReference type="EnsemblPlants" id="QL08p008869:mrna"/>
    </source>
</evidence>
<evidence type="ECO:0000256" key="19">
    <source>
        <dbReference type="SAM" id="Phobius"/>
    </source>
</evidence>
<dbReference type="PROSITE" id="PS50927">
    <property type="entry name" value="BULB_LECTIN"/>
    <property type="match status" value="2"/>
</dbReference>
<evidence type="ECO:0000256" key="18">
    <source>
        <dbReference type="PROSITE-ProRule" id="PRU10141"/>
    </source>
</evidence>
<keyword evidence="9" id="KW-0418">Kinase</keyword>
<evidence type="ECO:0000256" key="12">
    <source>
        <dbReference type="ARBA" id="ARBA00023136"/>
    </source>
</evidence>
<evidence type="ECO:0000256" key="7">
    <source>
        <dbReference type="ARBA" id="ARBA00022729"/>
    </source>
</evidence>
<dbReference type="EC" id="2.7.11.1" evidence="2"/>
<dbReference type="Pfam" id="PF07714">
    <property type="entry name" value="PK_Tyr_Ser-Thr"/>
    <property type="match status" value="1"/>
</dbReference>
<keyword evidence="4" id="KW-0245">EGF-like domain</keyword>
<dbReference type="Pfam" id="PF00069">
    <property type="entry name" value="Pkinase"/>
    <property type="match status" value="1"/>
</dbReference>
<evidence type="ECO:0000256" key="13">
    <source>
        <dbReference type="ARBA" id="ARBA00023157"/>
    </source>
</evidence>
<keyword evidence="23" id="KW-1185">Reference proteome</keyword>
<dbReference type="Gramene" id="QL08p008869:mrna">
    <property type="protein sequence ID" value="QL08p008869:mrna"/>
    <property type="gene ID" value="QL08p008869"/>
</dbReference>
<keyword evidence="12 19" id="KW-0472">Membrane</keyword>
<dbReference type="GO" id="GO:0004674">
    <property type="term" value="F:protein serine/threonine kinase activity"/>
    <property type="evidence" value="ECO:0007669"/>
    <property type="project" value="UniProtKB-KW"/>
</dbReference>
<dbReference type="SMART" id="SM00108">
    <property type="entry name" value="B_lectin"/>
    <property type="match status" value="2"/>
</dbReference>
<evidence type="ECO:0000256" key="6">
    <source>
        <dbReference type="ARBA" id="ARBA00022692"/>
    </source>
</evidence>
<keyword evidence="5" id="KW-0808">Transferase</keyword>
<dbReference type="EMBL" id="LRBV02000008">
    <property type="status" value="NOT_ANNOTATED_CDS"/>
    <property type="molecule type" value="Genomic_DNA"/>
</dbReference>
<dbReference type="FunFam" id="2.90.10.10:FF:000026">
    <property type="entry name" value="Serine/threonine-protein kinase"/>
    <property type="match status" value="1"/>
</dbReference>
<evidence type="ECO:0000256" key="14">
    <source>
        <dbReference type="ARBA" id="ARBA00023170"/>
    </source>
</evidence>
<feature type="domain" description="Bulb-type lectin" evidence="21">
    <location>
        <begin position="80"/>
        <end position="218"/>
    </location>
</feature>
<dbReference type="AlphaFoldDB" id="A0A7N2M927"/>
<protein>
    <recommendedName>
        <fullName evidence="2">non-specific serine/threonine protein kinase</fullName>
        <ecNumber evidence="2">2.7.11.1</ecNumber>
    </recommendedName>
</protein>
<dbReference type="InterPro" id="IPR001245">
    <property type="entry name" value="Ser-Thr/Tyr_kinase_cat_dom"/>
</dbReference>
<dbReference type="PANTHER" id="PTHR47976">
    <property type="entry name" value="G-TYPE LECTIN S-RECEPTOR-LIKE SERINE/THREONINE-PROTEIN KINASE SD2-5"/>
    <property type="match status" value="1"/>
</dbReference>
<reference evidence="22 23" key="1">
    <citation type="journal article" date="2016" name="G3 (Bethesda)">
        <title>First Draft Assembly and Annotation of the Genome of a California Endemic Oak Quercus lobata Nee (Fagaceae).</title>
        <authorList>
            <person name="Sork V.L."/>
            <person name="Fitz-Gibbon S.T."/>
            <person name="Puiu D."/>
            <person name="Crepeau M."/>
            <person name="Gugger P.F."/>
            <person name="Sherman R."/>
            <person name="Stevens K."/>
            <person name="Langley C.H."/>
            <person name="Pellegrini M."/>
            <person name="Salzberg S.L."/>
        </authorList>
    </citation>
    <scope>NUCLEOTIDE SEQUENCE [LARGE SCALE GENOMIC DNA]</scope>
    <source>
        <strain evidence="22 23">cv. SW786</strain>
    </source>
</reference>
<evidence type="ECO:0000256" key="3">
    <source>
        <dbReference type="ARBA" id="ARBA00022527"/>
    </source>
</evidence>
<dbReference type="InterPro" id="IPR000719">
    <property type="entry name" value="Prot_kinase_dom"/>
</dbReference>
<reference evidence="22" key="2">
    <citation type="submission" date="2021-01" db="UniProtKB">
        <authorList>
            <consortium name="EnsemblPlants"/>
        </authorList>
    </citation>
    <scope>IDENTIFICATION</scope>
</reference>
<dbReference type="EnsemblPlants" id="QL08p008869:mrna">
    <property type="protein sequence ID" value="QL08p008869:mrna"/>
    <property type="gene ID" value="QL08p008869"/>
</dbReference>
<evidence type="ECO:0000256" key="9">
    <source>
        <dbReference type="ARBA" id="ARBA00022777"/>
    </source>
</evidence>
<name>A0A7N2M927_QUELO</name>
<comment type="subcellular location">
    <subcellularLocation>
        <location evidence="1">Membrane</location>
        <topology evidence="1">Single-pass type I membrane protein</topology>
    </subcellularLocation>
</comment>
<dbReference type="GO" id="GO:0005524">
    <property type="term" value="F:ATP binding"/>
    <property type="evidence" value="ECO:0007669"/>
    <property type="project" value="UniProtKB-UniRule"/>
</dbReference>
<keyword evidence="7" id="KW-0732">Signal</keyword>
<evidence type="ECO:0000256" key="11">
    <source>
        <dbReference type="ARBA" id="ARBA00022989"/>
    </source>
</evidence>
<accession>A0A7N2M927</accession>
<feature type="domain" description="Bulb-type lectin" evidence="21">
    <location>
        <begin position="1"/>
        <end position="77"/>
    </location>
</feature>
<dbReference type="InterPro" id="IPR001480">
    <property type="entry name" value="Bulb-type_lectin_dom"/>
</dbReference>
<dbReference type="SUPFAM" id="SSF56112">
    <property type="entry name" value="Protein kinase-like (PK-like)"/>
    <property type="match status" value="1"/>
</dbReference>
<dbReference type="GO" id="GO:0016020">
    <property type="term" value="C:membrane"/>
    <property type="evidence" value="ECO:0007669"/>
    <property type="project" value="UniProtKB-SubCell"/>
</dbReference>
<dbReference type="Gene3D" id="1.10.510.10">
    <property type="entry name" value="Transferase(Phosphotransferase) domain 1"/>
    <property type="match status" value="2"/>
</dbReference>
<evidence type="ECO:0000259" key="21">
    <source>
        <dbReference type="PROSITE" id="PS50927"/>
    </source>
</evidence>
<evidence type="ECO:0000256" key="10">
    <source>
        <dbReference type="ARBA" id="ARBA00022840"/>
    </source>
</evidence>
<evidence type="ECO:0000256" key="15">
    <source>
        <dbReference type="ARBA" id="ARBA00023180"/>
    </source>
</evidence>
<feature type="transmembrane region" description="Helical" evidence="19">
    <location>
        <begin position="383"/>
        <end position="406"/>
    </location>
</feature>
<evidence type="ECO:0000256" key="5">
    <source>
        <dbReference type="ARBA" id="ARBA00022679"/>
    </source>
</evidence>
<dbReference type="FunFam" id="3.30.200.20:FF:000059">
    <property type="entry name" value="S-receptor-like serine/threonine-protein kinase"/>
    <property type="match status" value="1"/>
</dbReference>
<dbReference type="OMA" id="TMTIEWS"/>
<comment type="catalytic activity">
    <reaction evidence="17">
        <text>L-seryl-[protein] + ATP = O-phospho-L-seryl-[protein] + ADP + H(+)</text>
        <dbReference type="Rhea" id="RHEA:17989"/>
        <dbReference type="Rhea" id="RHEA-COMP:9863"/>
        <dbReference type="Rhea" id="RHEA-COMP:11604"/>
        <dbReference type="ChEBI" id="CHEBI:15378"/>
        <dbReference type="ChEBI" id="CHEBI:29999"/>
        <dbReference type="ChEBI" id="CHEBI:30616"/>
        <dbReference type="ChEBI" id="CHEBI:83421"/>
        <dbReference type="ChEBI" id="CHEBI:456216"/>
        <dbReference type="EC" id="2.7.11.1"/>
    </reaction>
</comment>
<evidence type="ECO:0000256" key="16">
    <source>
        <dbReference type="ARBA" id="ARBA00047899"/>
    </source>
</evidence>
<dbReference type="InterPro" id="IPR011009">
    <property type="entry name" value="Kinase-like_dom_sf"/>
</dbReference>
<keyword evidence="10 18" id="KW-0067">ATP-binding</keyword>
<evidence type="ECO:0000256" key="17">
    <source>
        <dbReference type="ARBA" id="ARBA00048679"/>
    </source>
</evidence>
<dbReference type="InParanoid" id="A0A7N2M927"/>